<gene>
    <name evidence="4" type="ORF">HNQ70_003714</name>
</gene>
<dbReference type="PANTHER" id="PTHR21660:SF1">
    <property type="entry name" value="ACYL-COENZYME A THIOESTERASE 13"/>
    <property type="match status" value="1"/>
</dbReference>
<evidence type="ECO:0000313" key="4">
    <source>
        <dbReference type="EMBL" id="MBB5273683.1"/>
    </source>
</evidence>
<sequence length="138" mass="14571">MTTIQPSPRQQILLEFALHRHLGLAFEASADGKASAGFVVDLQHIAFGGLHGGVLYALMDAVAMLALLTRLAPDRHAVTHDLHVSVMRGAAFGDRVVLAAQVARLGRSLAFVDVAARVGETMIATARVTKSVVVPKPA</sequence>
<evidence type="ECO:0000256" key="1">
    <source>
        <dbReference type="ARBA" id="ARBA00008324"/>
    </source>
</evidence>
<proteinExistence type="inferred from homology"/>
<dbReference type="GO" id="GO:0047617">
    <property type="term" value="F:fatty acyl-CoA hydrolase activity"/>
    <property type="evidence" value="ECO:0007669"/>
    <property type="project" value="InterPro"/>
</dbReference>
<feature type="domain" description="Thioesterase" evidence="3">
    <location>
        <begin position="47"/>
        <end position="121"/>
    </location>
</feature>
<evidence type="ECO:0000313" key="5">
    <source>
        <dbReference type="Proteomes" id="UP000532440"/>
    </source>
</evidence>
<dbReference type="SUPFAM" id="SSF54637">
    <property type="entry name" value="Thioesterase/thiol ester dehydrase-isomerase"/>
    <property type="match status" value="1"/>
</dbReference>
<dbReference type="Proteomes" id="UP000532440">
    <property type="component" value="Unassembled WGS sequence"/>
</dbReference>
<evidence type="ECO:0000259" key="3">
    <source>
        <dbReference type="Pfam" id="PF03061"/>
    </source>
</evidence>
<dbReference type="AlphaFoldDB" id="A0A7W8HM83"/>
<keyword evidence="5" id="KW-1185">Reference proteome</keyword>
<dbReference type="CDD" id="cd03443">
    <property type="entry name" value="PaaI_thioesterase"/>
    <property type="match status" value="1"/>
</dbReference>
<organism evidence="4 5">
    <name type="scientific">Quisquiliibacterium transsilvanicum</name>
    <dbReference type="NCBI Taxonomy" id="1549638"/>
    <lineage>
        <taxon>Bacteria</taxon>
        <taxon>Pseudomonadati</taxon>
        <taxon>Pseudomonadota</taxon>
        <taxon>Betaproteobacteria</taxon>
        <taxon>Burkholderiales</taxon>
        <taxon>Burkholderiaceae</taxon>
        <taxon>Quisquiliibacterium</taxon>
    </lineage>
</organism>
<dbReference type="InterPro" id="IPR006683">
    <property type="entry name" value="Thioestr_dom"/>
</dbReference>
<dbReference type="NCBIfam" id="TIGR00369">
    <property type="entry name" value="unchar_dom_1"/>
    <property type="match status" value="1"/>
</dbReference>
<comment type="caution">
    <text evidence="4">The sequence shown here is derived from an EMBL/GenBank/DDBJ whole genome shotgun (WGS) entry which is preliminary data.</text>
</comment>
<name>A0A7W8HM83_9BURK</name>
<dbReference type="RefSeq" id="WP_183970553.1">
    <property type="nucleotide sequence ID" value="NZ_BAABEW010000013.1"/>
</dbReference>
<reference evidence="4 5" key="1">
    <citation type="submission" date="2020-08" db="EMBL/GenBank/DDBJ databases">
        <title>Genomic Encyclopedia of Type Strains, Phase IV (KMG-IV): sequencing the most valuable type-strain genomes for metagenomic binning, comparative biology and taxonomic classification.</title>
        <authorList>
            <person name="Goeker M."/>
        </authorList>
    </citation>
    <scope>NUCLEOTIDE SEQUENCE [LARGE SCALE GENOMIC DNA]</scope>
    <source>
        <strain evidence="4 5">DSM 29781</strain>
    </source>
</reference>
<dbReference type="InterPro" id="IPR029069">
    <property type="entry name" value="HotDog_dom_sf"/>
</dbReference>
<dbReference type="Pfam" id="PF03061">
    <property type="entry name" value="4HBT"/>
    <property type="match status" value="1"/>
</dbReference>
<dbReference type="Gene3D" id="3.10.129.10">
    <property type="entry name" value="Hotdog Thioesterase"/>
    <property type="match status" value="1"/>
</dbReference>
<dbReference type="EMBL" id="JACHGB010000008">
    <property type="protein sequence ID" value="MBB5273683.1"/>
    <property type="molecule type" value="Genomic_DNA"/>
</dbReference>
<comment type="similarity">
    <text evidence="1">Belongs to the thioesterase PaaI family.</text>
</comment>
<dbReference type="InterPro" id="IPR039298">
    <property type="entry name" value="ACOT13"/>
</dbReference>
<evidence type="ECO:0000256" key="2">
    <source>
        <dbReference type="ARBA" id="ARBA00022801"/>
    </source>
</evidence>
<keyword evidence="2" id="KW-0378">Hydrolase</keyword>
<protein>
    <submittedName>
        <fullName evidence="4">Uncharacterized protein (TIGR00369 family)</fullName>
    </submittedName>
</protein>
<accession>A0A7W8HM83</accession>
<dbReference type="PANTHER" id="PTHR21660">
    <property type="entry name" value="THIOESTERASE SUPERFAMILY MEMBER-RELATED"/>
    <property type="match status" value="1"/>
</dbReference>
<dbReference type="InterPro" id="IPR003736">
    <property type="entry name" value="PAAI_dom"/>
</dbReference>